<dbReference type="Proteomes" id="UP001157418">
    <property type="component" value="Unassembled WGS sequence"/>
</dbReference>
<evidence type="ECO:0000256" key="3">
    <source>
        <dbReference type="RuleBase" id="RU003322"/>
    </source>
</evidence>
<dbReference type="FunFam" id="3.30.30.30:FF:000001">
    <property type="entry name" value="heat shock 70 kDa protein-like"/>
    <property type="match status" value="1"/>
</dbReference>
<dbReference type="Pfam" id="PF00012">
    <property type="entry name" value="HSP70"/>
    <property type="match status" value="1"/>
</dbReference>
<name>A0AAU9N229_9ASTR</name>
<protein>
    <recommendedName>
        <fullName evidence="6">Heat shock protein 70</fullName>
    </recommendedName>
</protein>
<keyword evidence="1 3" id="KW-0547">Nucleotide-binding</keyword>
<dbReference type="SUPFAM" id="SSF53067">
    <property type="entry name" value="Actin-like ATPase domain"/>
    <property type="match status" value="2"/>
</dbReference>
<dbReference type="SUPFAM" id="SSF100920">
    <property type="entry name" value="Heat shock protein 70kD (HSP70), peptide-binding domain"/>
    <property type="match status" value="1"/>
</dbReference>
<organism evidence="4 5">
    <name type="scientific">Lactuca virosa</name>
    <dbReference type="NCBI Taxonomy" id="75947"/>
    <lineage>
        <taxon>Eukaryota</taxon>
        <taxon>Viridiplantae</taxon>
        <taxon>Streptophyta</taxon>
        <taxon>Embryophyta</taxon>
        <taxon>Tracheophyta</taxon>
        <taxon>Spermatophyta</taxon>
        <taxon>Magnoliopsida</taxon>
        <taxon>eudicotyledons</taxon>
        <taxon>Gunneridae</taxon>
        <taxon>Pentapetalae</taxon>
        <taxon>asterids</taxon>
        <taxon>campanulids</taxon>
        <taxon>Asterales</taxon>
        <taxon>Asteraceae</taxon>
        <taxon>Cichorioideae</taxon>
        <taxon>Cichorieae</taxon>
        <taxon>Lactucinae</taxon>
        <taxon>Lactuca</taxon>
    </lineage>
</organism>
<dbReference type="GO" id="GO:0140662">
    <property type="term" value="F:ATP-dependent protein folding chaperone"/>
    <property type="evidence" value="ECO:0007669"/>
    <property type="project" value="InterPro"/>
</dbReference>
<evidence type="ECO:0000313" key="4">
    <source>
        <dbReference type="EMBL" id="CAH1432927.1"/>
    </source>
</evidence>
<dbReference type="PANTHER" id="PTHR19375">
    <property type="entry name" value="HEAT SHOCK PROTEIN 70KDA"/>
    <property type="match status" value="1"/>
</dbReference>
<reference evidence="4 5" key="1">
    <citation type="submission" date="2022-01" db="EMBL/GenBank/DDBJ databases">
        <authorList>
            <person name="Xiong W."/>
            <person name="Schranz E."/>
        </authorList>
    </citation>
    <scope>NUCLEOTIDE SEQUENCE [LARGE SCALE GENOMIC DNA]</scope>
</reference>
<evidence type="ECO:0000313" key="5">
    <source>
        <dbReference type="Proteomes" id="UP001157418"/>
    </source>
</evidence>
<dbReference type="Gene3D" id="2.60.34.10">
    <property type="entry name" value="Substrate Binding Domain Of DNAk, Chain A, domain 1"/>
    <property type="match status" value="1"/>
</dbReference>
<dbReference type="InterPro" id="IPR043129">
    <property type="entry name" value="ATPase_NBD"/>
</dbReference>
<dbReference type="PROSITE" id="PS00329">
    <property type="entry name" value="HSP70_2"/>
    <property type="match status" value="1"/>
</dbReference>
<dbReference type="InterPro" id="IPR013126">
    <property type="entry name" value="Hsp_70_fam"/>
</dbReference>
<comment type="caution">
    <text evidence="4">The sequence shown here is derived from an EMBL/GenBank/DDBJ whole genome shotgun (WGS) entry which is preliminary data.</text>
</comment>
<keyword evidence="2 3" id="KW-0067">ATP-binding</keyword>
<gene>
    <name evidence="4" type="ORF">LVIROSA_LOCUS19547</name>
</gene>
<dbReference type="InterPro" id="IPR029047">
    <property type="entry name" value="HSP70_peptide-bd_sf"/>
</dbReference>
<dbReference type="Gene3D" id="3.30.420.40">
    <property type="match status" value="2"/>
</dbReference>
<accession>A0AAU9N229</accession>
<sequence>MVSGGGQAPAIGIDLGTTYSCVAVWKHDRIQIITNDQGNRTTPSCVAFNDTERLVGDGAKNQIARNPANTVFNAKRLIGRRFSEVMVQDDIRLWPFKVIQGIIDMPKIVVTHKGHEQQFYTEEISSMVVSKMKEVAEAYIGDTVKNAVITVPAYFNDSQRQATKDAAAIAGLNVLRIINEPTTAAIAYAVDNNLSSTGNKNVLIFDLGGGTFDVSLLTIDGVGKFEVKAVAGDTHLGGEDFDNRMVNYCVEDFKSKWNKDLTGNKRALGRLKVSCEKAKRILSYATEAPIELEYLVEGIDLSMKITRAKFDELNMDFFTECIKQVEKCLADANMNKADVDEVILVGGSTRIQKVQSMLQEFFDGKEPCKNINPDEAVAYGAAVMAANLSGETSKIVKQLMLMDVTPLSLGTEVNGEIMCVLIPRNTPIPIKKSKIFSTCEDYQYSIETMVCQGERTKSTDNYLLGSFTISGIPPAPKGVGKVEDCFEIDDNGILTVTSKIVATGKTKSLTVTNLSGRLSKQDIEKMVKDAEKF</sequence>
<dbReference type="Gene3D" id="3.90.640.10">
    <property type="entry name" value="Actin, Chain A, domain 4"/>
    <property type="match status" value="1"/>
</dbReference>
<dbReference type="InterPro" id="IPR018181">
    <property type="entry name" value="Heat_shock_70_CS"/>
</dbReference>
<dbReference type="GO" id="GO:0005524">
    <property type="term" value="F:ATP binding"/>
    <property type="evidence" value="ECO:0007669"/>
    <property type="project" value="UniProtKB-KW"/>
</dbReference>
<dbReference type="PROSITE" id="PS00297">
    <property type="entry name" value="HSP70_1"/>
    <property type="match status" value="1"/>
</dbReference>
<keyword evidence="5" id="KW-1185">Reference proteome</keyword>
<dbReference type="AlphaFoldDB" id="A0AAU9N229"/>
<dbReference type="FunFam" id="3.90.640.10:FF:000002">
    <property type="entry name" value="Heat shock 70 kDa"/>
    <property type="match status" value="1"/>
</dbReference>
<dbReference type="FunFam" id="3.30.420.40:FF:000026">
    <property type="entry name" value="Heat shock protein 70"/>
    <property type="match status" value="1"/>
</dbReference>
<evidence type="ECO:0008006" key="6">
    <source>
        <dbReference type="Google" id="ProtNLM"/>
    </source>
</evidence>
<evidence type="ECO:0000256" key="1">
    <source>
        <dbReference type="ARBA" id="ARBA00022741"/>
    </source>
</evidence>
<dbReference type="EMBL" id="CAKMRJ010003334">
    <property type="protein sequence ID" value="CAH1432927.1"/>
    <property type="molecule type" value="Genomic_DNA"/>
</dbReference>
<evidence type="ECO:0000256" key="2">
    <source>
        <dbReference type="ARBA" id="ARBA00022840"/>
    </source>
</evidence>
<dbReference type="Gene3D" id="3.30.30.30">
    <property type="match status" value="1"/>
</dbReference>
<comment type="similarity">
    <text evidence="3">Belongs to the heat shock protein 70 family.</text>
</comment>
<proteinExistence type="inferred from homology"/>
<dbReference type="PRINTS" id="PR00301">
    <property type="entry name" value="HEATSHOCK70"/>
</dbReference>